<dbReference type="InterPro" id="IPR004105">
    <property type="entry name" value="CheA-like_dim"/>
</dbReference>
<keyword evidence="10" id="KW-0902">Two-component regulatory system</keyword>
<dbReference type="InterPro" id="IPR002545">
    <property type="entry name" value="CheW-lke_dom"/>
</dbReference>
<dbReference type="PANTHER" id="PTHR43395:SF10">
    <property type="entry name" value="CHEMOTAXIS PROTEIN CHEA"/>
    <property type="match status" value="1"/>
</dbReference>
<dbReference type="SUPFAM" id="SSF50341">
    <property type="entry name" value="CheW-like"/>
    <property type="match status" value="1"/>
</dbReference>
<evidence type="ECO:0000256" key="5">
    <source>
        <dbReference type="ARBA" id="ARBA00022553"/>
    </source>
</evidence>
<dbReference type="Gene3D" id="1.10.287.560">
    <property type="entry name" value="Histidine kinase CheA-like, homodimeric domain"/>
    <property type="match status" value="1"/>
</dbReference>
<dbReference type="InterPro" id="IPR003594">
    <property type="entry name" value="HATPase_dom"/>
</dbReference>
<feature type="region of interest" description="Disordered" evidence="12">
    <location>
        <begin position="356"/>
        <end position="467"/>
    </location>
</feature>
<dbReference type="Gene3D" id="1.20.120.160">
    <property type="entry name" value="HPT domain"/>
    <property type="match status" value="1"/>
</dbReference>
<keyword evidence="5 11" id="KW-0597">Phosphoprotein</keyword>
<keyword evidence="17" id="KW-1185">Reference proteome</keyword>
<dbReference type="GO" id="GO:0006935">
    <property type="term" value="P:chemotaxis"/>
    <property type="evidence" value="ECO:0007669"/>
    <property type="project" value="UniProtKB-KW"/>
</dbReference>
<evidence type="ECO:0000256" key="2">
    <source>
        <dbReference type="ARBA" id="ARBA00012438"/>
    </source>
</evidence>
<reference evidence="16" key="1">
    <citation type="submission" date="2022-09" db="EMBL/GenBank/DDBJ databases">
        <title>Haloadaptaus new haloarchaeum isolated from saline soil.</title>
        <authorList>
            <person name="Duran-Viseras A."/>
            <person name="Sanchez-Porro C."/>
            <person name="Ventosa A."/>
        </authorList>
    </citation>
    <scope>NUCLEOTIDE SEQUENCE</scope>
    <source>
        <strain evidence="16">F3-133</strain>
    </source>
</reference>
<dbReference type="Pfam" id="PF02518">
    <property type="entry name" value="HATPase_c"/>
    <property type="match status" value="1"/>
</dbReference>
<keyword evidence="4" id="KW-0145">Chemotaxis</keyword>
<dbReference type="RefSeq" id="WP_266086251.1">
    <property type="nucleotide sequence ID" value="NZ_RKLV01000003.1"/>
</dbReference>
<dbReference type="InterPro" id="IPR036061">
    <property type="entry name" value="CheW-like_dom_sf"/>
</dbReference>
<protein>
    <recommendedName>
        <fullName evidence="3">Chemotaxis protein CheA</fullName>
        <ecNumber evidence="2">2.7.13.3</ecNumber>
    </recommendedName>
</protein>
<evidence type="ECO:0000256" key="6">
    <source>
        <dbReference type="ARBA" id="ARBA00022679"/>
    </source>
</evidence>
<dbReference type="EC" id="2.7.13.3" evidence="2"/>
<keyword evidence="9" id="KW-0067">ATP-binding</keyword>
<dbReference type="InterPro" id="IPR037006">
    <property type="entry name" value="CheA-like_homodim_sf"/>
</dbReference>
<feature type="domain" description="CheW-like" evidence="14">
    <location>
        <begin position="716"/>
        <end position="844"/>
    </location>
</feature>
<dbReference type="InterPro" id="IPR036890">
    <property type="entry name" value="HATPase_C_sf"/>
</dbReference>
<gene>
    <name evidence="16" type="ORF">EGH25_03500</name>
</gene>
<dbReference type="InterPro" id="IPR036641">
    <property type="entry name" value="HPT_dom_sf"/>
</dbReference>
<evidence type="ECO:0000256" key="9">
    <source>
        <dbReference type="ARBA" id="ARBA00022840"/>
    </source>
</evidence>
<evidence type="ECO:0000259" key="15">
    <source>
        <dbReference type="PROSITE" id="PS50894"/>
    </source>
</evidence>
<evidence type="ECO:0000256" key="12">
    <source>
        <dbReference type="SAM" id="MobiDB-lite"/>
    </source>
</evidence>
<name>A0A9Q4C3H2_9EURY</name>
<dbReference type="Proteomes" id="UP001149411">
    <property type="component" value="Unassembled WGS sequence"/>
</dbReference>
<evidence type="ECO:0000256" key="10">
    <source>
        <dbReference type="ARBA" id="ARBA00023012"/>
    </source>
</evidence>
<dbReference type="PANTHER" id="PTHR43395">
    <property type="entry name" value="SENSOR HISTIDINE KINASE CHEA"/>
    <property type="match status" value="1"/>
</dbReference>
<dbReference type="InterPro" id="IPR004358">
    <property type="entry name" value="Sig_transdc_His_kin-like_C"/>
</dbReference>
<evidence type="ECO:0000313" key="16">
    <source>
        <dbReference type="EMBL" id="MCX2818417.1"/>
    </source>
</evidence>
<proteinExistence type="predicted"/>
<dbReference type="PROSITE" id="PS50851">
    <property type="entry name" value="CHEW"/>
    <property type="match status" value="1"/>
</dbReference>
<accession>A0A9Q4C3H2</accession>
<comment type="caution">
    <text evidence="16">The sequence shown here is derived from an EMBL/GenBank/DDBJ whole genome shotgun (WGS) entry which is preliminary data.</text>
</comment>
<organism evidence="16 17">
    <name type="scientific">Halorutilus salinus</name>
    <dbReference type="NCBI Taxonomy" id="2487751"/>
    <lineage>
        <taxon>Archaea</taxon>
        <taxon>Methanobacteriati</taxon>
        <taxon>Methanobacteriota</taxon>
        <taxon>Stenosarchaea group</taxon>
        <taxon>Halobacteria</taxon>
        <taxon>Halorutilales</taxon>
        <taxon>Halorutilaceae</taxon>
        <taxon>Halorutilus</taxon>
    </lineage>
</organism>
<dbReference type="GO" id="GO:0005737">
    <property type="term" value="C:cytoplasm"/>
    <property type="evidence" value="ECO:0007669"/>
    <property type="project" value="InterPro"/>
</dbReference>
<dbReference type="SMART" id="SM00260">
    <property type="entry name" value="CheW"/>
    <property type="match status" value="1"/>
</dbReference>
<sequence>MSDRMEAFVAETEEDIVSLSNSLLDLEREGDDEVVEEVFRTAHTVKGSFAAMGFGNASEVAHAMEDVLDAIRSGEVEPTADVVDDLFEGVDALEECLDDVRAEGEAGSYDEVVRGLRRRADGDGSEEATEMAEGGDVEKGGKRKVVVAEFSEETGQRRETLGEIEDIDDAELFRTVPDRNSLGTDEGEVSAVAVEFPSEQGVSSLPLPKAESTTVFDSREEALAELDVQEDEGDSRERKLVIFRSKDTEKSSILDSLRDEGVEIVEKEEGNGSLNAVGFAPPDYEADIATEGIVSATVVEDEVGILNVTAGASQKDGSKEVTRLLRVGMRKDEFPGVAATAALDDIDDFDEVTVVGTEPGRDRVEEGDYDSGFDVEVKVPSGFTPDASEIRKTESVSVVEKDETEEKEEKTGDESEVSTEDEDGGSEEGDRGVEETEDNPVMEEDEDSQDTEDSGEEGGSEEDVAIQNVRVGVDRLDGMMNNVSELVINKIQIQHAAEEGDLEGVRKAADKLDKLSERLRDDVMQARLVPLKKITGRYPRVVRDVARETGKEVDFEVKGEEIELDRSILEDLKDPIVHLLKNSVDHGIEMPEERVDAGKPRRGTVVIEAERFSDRVEIRIRDDGAGMNPDELRRKGVEEGVLTEDEAEGMSDEEAYDLVFESGLSTKEDVTGTSGRGVGMSALKEEVLSNDGNVSVSSSPGEGTVTTLTLPVDVAVVQALLVGVGDKRYAVPTNTVDAIESAKGAKLKTVRGRTVCVVDDEPRPILSLPKKFSADGGNGTEDKDMILHIRDSVREASIRCDEVYGQQEIVVQPFEGFLAHVEEFSGTAILGRGEIVPVVEVNEL</sequence>
<dbReference type="EMBL" id="RKLV01000003">
    <property type="protein sequence ID" value="MCX2818417.1"/>
    <property type="molecule type" value="Genomic_DNA"/>
</dbReference>
<keyword evidence="7" id="KW-0547">Nucleotide-binding</keyword>
<evidence type="ECO:0000256" key="11">
    <source>
        <dbReference type="PROSITE-ProRule" id="PRU00110"/>
    </source>
</evidence>
<comment type="catalytic activity">
    <reaction evidence="1">
        <text>ATP + protein L-histidine = ADP + protein N-phospho-L-histidine.</text>
        <dbReference type="EC" id="2.7.13.3"/>
    </reaction>
</comment>
<dbReference type="PROSITE" id="PS50894">
    <property type="entry name" value="HPT"/>
    <property type="match status" value="1"/>
</dbReference>
<dbReference type="InterPro" id="IPR005467">
    <property type="entry name" value="His_kinase_dom"/>
</dbReference>
<feature type="compositionally biased region" description="Acidic residues" evidence="12">
    <location>
        <begin position="123"/>
        <end position="135"/>
    </location>
</feature>
<evidence type="ECO:0000256" key="1">
    <source>
        <dbReference type="ARBA" id="ARBA00000085"/>
    </source>
</evidence>
<dbReference type="InterPro" id="IPR036097">
    <property type="entry name" value="HisK_dim/P_sf"/>
</dbReference>
<evidence type="ECO:0000256" key="8">
    <source>
        <dbReference type="ARBA" id="ARBA00022777"/>
    </source>
</evidence>
<feature type="modified residue" description="Phosphohistidine" evidence="11">
    <location>
        <position position="43"/>
    </location>
</feature>
<dbReference type="GO" id="GO:0005524">
    <property type="term" value="F:ATP binding"/>
    <property type="evidence" value="ECO:0007669"/>
    <property type="project" value="UniProtKB-KW"/>
</dbReference>
<dbReference type="SUPFAM" id="SSF47384">
    <property type="entry name" value="Homodimeric domain of signal transducing histidine kinase"/>
    <property type="match status" value="1"/>
</dbReference>
<evidence type="ECO:0000256" key="7">
    <source>
        <dbReference type="ARBA" id="ARBA00022741"/>
    </source>
</evidence>
<dbReference type="PROSITE" id="PS50109">
    <property type="entry name" value="HIS_KIN"/>
    <property type="match status" value="1"/>
</dbReference>
<feature type="domain" description="Histidine kinase" evidence="13">
    <location>
        <begin position="505"/>
        <end position="714"/>
    </location>
</feature>
<keyword evidence="8" id="KW-0418">Kinase</keyword>
<dbReference type="InterPro" id="IPR051315">
    <property type="entry name" value="Bact_Chemotaxis_CheA"/>
</dbReference>
<feature type="compositionally biased region" description="Acidic residues" evidence="12">
    <location>
        <begin position="435"/>
        <end position="464"/>
    </location>
</feature>
<dbReference type="PRINTS" id="PR00344">
    <property type="entry name" value="BCTRLSENSOR"/>
</dbReference>
<dbReference type="Pfam" id="PF01584">
    <property type="entry name" value="CheW"/>
    <property type="match status" value="1"/>
</dbReference>
<dbReference type="SMART" id="SM00073">
    <property type="entry name" value="HPT"/>
    <property type="match status" value="1"/>
</dbReference>
<dbReference type="SMART" id="SM00387">
    <property type="entry name" value="HATPase_c"/>
    <property type="match status" value="1"/>
</dbReference>
<dbReference type="Pfam" id="PF01627">
    <property type="entry name" value="Hpt"/>
    <property type="match status" value="1"/>
</dbReference>
<evidence type="ECO:0000256" key="3">
    <source>
        <dbReference type="ARBA" id="ARBA00021495"/>
    </source>
</evidence>
<dbReference type="GO" id="GO:0000155">
    <property type="term" value="F:phosphorelay sensor kinase activity"/>
    <property type="evidence" value="ECO:0007669"/>
    <property type="project" value="InterPro"/>
</dbReference>
<dbReference type="SMART" id="SM01231">
    <property type="entry name" value="H-kinase_dim"/>
    <property type="match status" value="1"/>
</dbReference>
<dbReference type="CDD" id="cd00088">
    <property type="entry name" value="HPT"/>
    <property type="match status" value="1"/>
</dbReference>
<feature type="domain" description="HPt" evidence="15">
    <location>
        <begin position="1"/>
        <end position="100"/>
    </location>
</feature>
<dbReference type="Pfam" id="PF02895">
    <property type="entry name" value="H-kinase_dim"/>
    <property type="match status" value="1"/>
</dbReference>
<feature type="compositionally biased region" description="Acidic residues" evidence="12">
    <location>
        <begin position="414"/>
        <end position="427"/>
    </location>
</feature>
<keyword evidence="6" id="KW-0808">Transferase</keyword>
<dbReference type="Gene3D" id="2.30.30.40">
    <property type="entry name" value="SH3 Domains"/>
    <property type="match status" value="1"/>
</dbReference>
<evidence type="ECO:0000256" key="4">
    <source>
        <dbReference type="ARBA" id="ARBA00022500"/>
    </source>
</evidence>
<dbReference type="SUPFAM" id="SSF55874">
    <property type="entry name" value="ATPase domain of HSP90 chaperone/DNA topoisomerase II/histidine kinase"/>
    <property type="match status" value="1"/>
</dbReference>
<dbReference type="Gene3D" id="3.30.565.10">
    <property type="entry name" value="Histidine kinase-like ATPase, C-terminal domain"/>
    <property type="match status" value="1"/>
</dbReference>
<dbReference type="InterPro" id="IPR008207">
    <property type="entry name" value="Sig_transdc_His_kin_Hpt_dom"/>
</dbReference>
<dbReference type="SUPFAM" id="SSF47226">
    <property type="entry name" value="Histidine-containing phosphotransfer domain, HPT domain"/>
    <property type="match status" value="1"/>
</dbReference>
<feature type="region of interest" description="Disordered" evidence="12">
    <location>
        <begin position="118"/>
        <end position="137"/>
    </location>
</feature>
<dbReference type="AlphaFoldDB" id="A0A9Q4C3H2"/>
<evidence type="ECO:0000313" key="17">
    <source>
        <dbReference type="Proteomes" id="UP001149411"/>
    </source>
</evidence>
<evidence type="ECO:0000259" key="13">
    <source>
        <dbReference type="PROSITE" id="PS50109"/>
    </source>
</evidence>
<dbReference type="FunFam" id="3.30.565.10:FF:000016">
    <property type="entry name" value="Chemotaxis protein CheA, putative"/>
    <property type="match status" value="1"/>
</dbReference>
<evidence type="ECO:0000259" key="14">
    <source>
        <dbReference type="PROSITE" id="PS50851"/>
    </source>
</evidence>